<proteinExistence type="inferred from homology"/>
<name>A0ABY4L353_THEAE</name>
<dbReference type="EMBL" id="CP051627">
    <property type="protein sequence ID" value="UPT22099.1"/>
    <property type="molecule type" value="Genomic_DNA"/>
</dbReference>
<dbReference type="Gene3D" id="3.10.129.10">
    <property type="entry name" value="Hotdog Thioesterase"/>
    <property type="match status" value="1"/>
</dbReference>
<protein>
    <submittedName>
        <fullName evidence="3">MaoC family dehydratase</fullName>
    </submittedName>
</protein>
<organism evidence="3 4">
    <name type="scientific">Thermobifida alba</name>
    <name type="common">Thermomonospora alba</name>
    <dbReference type="NCBI Taxonomy" id="53522"/>
    <lineage>
        <taxon>Bacteria</taxon>
        <taxon>Bacillati</taxon>
        <taxon>Actinomycetota</taxon>
        <taxon>Actinomycetes</taxon>
        <taxon>Streptosporangiales</taxon>
        <taxon>Nocardiopsidaceae</taxon>
        <taxon>Thermobifida</taxon>
    </lineage>
</organism>
<evidence type="ECO:0000313" key="3">
    <source>
        <dbReference type="EMBL" id="UPT22099.1"/>
    </source>
</evidence>
<dbReference type="CDD" id="cd03441">
    <property type="entry name" value="R_hydratase_like"/>
    <property type="match status" value="1"/>
</dbReference>
<evidence type="ECO:0000256" key="1">
    <source>
        <dbReference type="ARBA" id="ARBA00005254"/>
    </source>
</evidence>
<dbReference type="Proteomes" id="UP000832041">
    <property type="component" value="Chromosome"/>
</dbReference>
<comment type="similarity">
    <text evidence="1">Belongs to the enoyl-CoA hydratase/isomerase family.</text>
</comment>
<evidence type="ECO:0000259" key="2">
    <source>
        <dbReference type="Pfam" id="PF01575"/>
    </source>
</evidence>
<gene>
    <name evidence="3" type="ORF">FOF52_14935</name>
</gene>
<accession>A0ABY4L353</accession>
<reference evidence="3 4" key="1">
    <citation type="submission" date="2020-04" db="EMBL/GenBank/DDBJ databases">
        <title>Thermobifida alba genome sequencing and assembly.</title>
        <authorList>
            <person name="Luzics S."/>
            <person name="Horvath B."/>
            <person name="Nagy I."/>
            <person name="Toth A."/>
            <person name="Nagy I."/>
            <person name="Kukolya J."/>
        </authorList>
    </citation>
    <scope>NUCLEOTIDE SEQUENCE [LARGE SCALE GENOMIC DNA]</scope>
    <source>
        <strain evidence="3 4">DSM 43795</strain>
    </source>
</reference>
<dbReference type="Pfam" id="PF01575">
    <property type="entry name" value="MaoC_dehydratas"/>
    <property type="match status" value="1"/>
</dbReference>
<keyword evidence="4" id="KW-1185">Reference proteome</keyword>
<dbReference type="SUPFAM" id="SSF54637">
    <property type="entry name" value="Thioesterase/thiol ester dehydrase-isomerase"/>
    <property type="match status" value="1"/>
</dbReference>
<feature type="domain" description="MaoC-like" evidence="2">
    <location>
        <begin position="30"/>
        <end position="105"/>
    </location>
</feature>
<evidence type="ECO:0000313" key="4">
    <source>
        <dbReference type="Proteomes" id="UP000832041"/>
    </source>
</evidence>
<dbReference type="InterPro" id="IPR029069">
    <property type="entry name" value="HotDog_dom_sf"/>
</dbReference>
<dbReference type="RefSeq" id="WP_248590585.1">
    <property type="nucleotide sequence ID" value="NZ_BAABEB010000005.1"/>
</dbReference>
<dbReference type="InterPro" id="IPR002539">
    <property type="entry name" value="MaoC-like_dom"/>
</dbReference>
<sequence length="139" mass="15252">MGTVAPGFRIPPWRLERVEAARMKTMSALMRDPNPIHFDPEATRALGLGDRVVNQGPANLGYIVNMLLEWVGDPAAIRRVRVRFEANVFAGDRVEAGGEVTEVRDDGGVRVAVCDVWLRRDDGQRLVSGTAEVVVDEVG</sequence>